<dbReference type="InterPro" id="IPR018958">
    <property type="entry name" value="Knr4/Smi1-like_dom"/>
</dbReference>
<dbReference type="Gene3D" id="3.40.1580.10">
    <property type="entry name" value="SMI1/KNR4-like"/>
    <property type="match status" value="1"/>
</dbReference>
<keyword evidence="3" id="KW-1185">Reference proteome</keyword>
<proteinExistence type="predicted"/>
<dbReference type="EMBL" id="JAPDDR010000013">
    <property type="protein sequence ID" value="MCW1916158.1"/>
    <property type="molecule type" value="Genomic_DNA"/>
</dbReference>
<protein>
    <submittedName>
        <fullName evidence="2">SMI1/KNR4 family protein</fullName>
    </submittedName>
</protein>
<sequence length="256" mass="28957">MRYPLEHLEDSGPDLDEEDLKALEEQLKLKLPPSLRGLLLEVNGGDFEGLASFKTGNKSPDVRAFCRIEEDHDDDILHLCELVEYFDFRKHLPLASTWGGDFWVIGVKDHAIYYWDHEGGPLRKICDSLDEFLAGIEVEPAESEFVIKCKTASLTEMKAWHGFEEHRGKICQEAAKHDNLVLVKGCLEDGLPPGMVMRCAAMNGSWSVLDHLISQGWDINKLEPDGRTIRDWTDYNPARAVEVEKRGGLRSKDLPA</sequence>
<dbReference type="RefSeq" id="WP_264515727.1">
    <property type="nucleotide sequence ID" value="NZ_JAPDDR010000013.1"/>
</dbReference>
<dbReference type="InterPro" id="IPR037883">
    <property type="entry name" value="Knr4/Smi1-like_sf"/>
</dbReference>
<organism evidence="2 3">
    <name type="scientific">Luteolibacter rhizosphaerae</name>
    <dbReference type="NCBI Taxonomy" id="2989719"/>
    <lineage>
        <taxon>Bacteria</taxon>
        <taxon>Pseudomonadati</taxon>
        <taxon>Verrucomicrobiota</taxon>
        <taxon>Verrucomicrobiia</taxon>
        <taxon>Verrucomicrobiales</taxon>
        <taxon>Verrucomicrobiaceae</taxon>
        <taxon>Luteolibacter</taxon>
    </lineage>
</organism>
<dbReference type="Proteomes" id="UP001165653">
    <property type="component" value="Unassembled WGS sequence"/>
</dbReference>
<dbReference type="Pfam" id="PF09346">
    <property type="entry name" value="SMI1_KNR4"/>
    <property type="match status" value="1"/>
</dbReference>
<accession>A0ABT3G8I6</accession>
<evidence type="ECO:0000259" key="1">
    <source>
        <dbReference type="SMART" id="SM00860"/>
    </source>
</evidence>
<evidence type="ECO:0000313" key="3">
    <source>
        <dbReference type="Proteomes" id="UP001165653"/>
    </source>
</evidence>
<name>A0ABT3G8I6_9BACT</name>
<feature type="domain" description="Knr4/Smi1-like" evidence="1">
    <location>
        <begin position="14"/>
        <end position="135"/>
    </location>
</feature>
<dbReference type="SMART" id="SM00860">
    <property type="entry name" value="SMI1_KNR4"/>
    <property type="match status" value="1"/>
</dbReference>
<gene>
    <name evidence="2" type="ORF">OJ996_21390</name>
</gene>
<dbReference type="SUPFAM" id="SSF160631">
    <property type="entry name" value="SMI1/KNR4-like"/>
    <property type="match status" value="1"/>
</dbReference>
<evidence type="ECO:0000313" key="2">
    <source>
        <dbReference type="EMBL" id="MCW1916158.1"/>
    </source>
</evidence>
<reference evidence="2" key="1">
    <citation type="submission" date="2022-10" db="EMBL/GenBank/DDBJ databases">
        <title>Luteolibacter sp. GHJ8, whole genome shotgun sequencing project.</title>
        <authorList>
            <person name="Zhao G."/>
            <person name="Shen L."/>
        </authorList>
    </citation>
    <scope>NUCLEOTIDE SEQUENCE</scope>
    <source>
        <strain evidence="2">GHJ8</strain>
    </source>
</reference>
<comment type="caution">
    <text evidence="2">The sequence shown here is derived from an EMBL/GenBank/DDBJ whole genome shotgun (WGS) entry which is preliminary data.</text>
</comment>
<dbReference type="SUPFAM" id="SSF140860">
    <property type="entry name" value="Pseudo ankyrin repeat-like"/>
    <property type="match status" value="1"/>
</dbReference>